<protein>
    <recommendedName>
        <fullName evidence="2">TadE-like domain-containing protein</fullName>
    </recommendedName>
</protein>
<reference evidence="4" key="2">
    <citation type="submission" date="2023-05" db="EMBL/GenBank/DDBJ databases">
        <title>Genomic Catalog of Human Bladder Bacteria.</title>
        <authorList>
            <person name="Du J."/>
        </authorList>
    </citation>
    <scope>NUCLEOTIDE SEQUENCE</scope>
    <source>
        <strain evidence="4">UMB1304A</strain>
    </source>
</reference>
<feature type="domain" description="TadE-like" evidence="2">
    <location>
        <begin position="12"/>
        <end position="54"/>
    </location>
</feature>
<dbReference type="EMBL" id="JASPDQ010000019">
    <property type="protein sequence ID" value="MDK8602326.1"/>
    <property type="molecule type" value="Genomic_DNA"/>
</dbReference>
<dbReference type="InterPro" id="IPR012495">
    <property type="entry name" value="TadE-like_dom"/>
</dbReference>
<name>A0A0W1KJE6_9ACTO</name>
<proteinExistence type="predicted"/>
<dbReference type="RefSeq" id="WP_068538462.1">
    <property type="nucleotide sequence ID" value="NZ_CALTZF010000015.1"/>
</dbReference>
<accession>A0A0W1KJE6</accession>
<reference evidence="3 5" key="1">
    <citation type="submission" date="2015-11" db="EMBL/GenBank/DDBJ databases">
        <title>Draft Genome Sequence of the Type Strain Trueperella bernardiae LCDC 89-0504T, Isolated from Blood Culture.</title>
        <authorList>
            <person name="Bernier A.-M."/>
            <person name="Bernard K."/>
        </authorList>
    </citation>
    <scope>NUCLEOTIDE SEQUENCE [LARGE SCALE GENOMIC DNA]</scope>
    <source>
        <strain evidence="3 5">LCDC 89-0504</strain>
    </source>
</reference>
<keyword evidence="1" id="KW-0812">Transmembrane</keyword>
<evidence type="ECO:0000259" key="2">
    <source>
        <dbReference type="Pfam" id="PF07811"/>
    </source>
</evidence>
<evidence type="ECO:0000313" key="5">
    <source>
        <dbReference type="Proteomes" id="UP000054404"/>
    </source>
</evidence>
<evidence type="ECO:0000256" key="1">
    <source>
        <dbReference type="SAM" id="Phobius"/>
    </source>
</evidence>
<dbReference type="Pfam" id="PF07811">
    <property type="entry name" value="TadE"/>
    <property type="match status" value="1"/>
</dbReference>
<evidence type="ECO:0000313" key="3">
    <source>
        <dbReference type="EMBL" id="KTF03807.1"/>
    </source>
</evidence>
<evidence type="ECO:0000313" key="4">
    <source>
        <dbReference type="EMBL" id="MDK8602326.1"/>
    </source>
</evidence>
<keyword evidence="1" id="KW-0472">Membrane</keyword>
<keyword evidence="1" id="KW-1133">Transmembrane helix</keyword>
<dbReference type="STRING" id="59561.AQZ59_01406"/>
<dbReference type="EMBL" id="LNIZ01000006">
    <property type="protein sequence ID" value="KTF03807.1"/>
    <property type="molecule type" value="Genomic_DNA"/>
</dbReference>
<dbReference type="AlphaFoldDB" id="A0A0W1KJE6"/>
<sequence>MRSSASSTSEAGNATVGFVASVGLLLMVVYTIIAAGLGWYVHAIATDAAMEGARVGAAANSTEVAEARTRDLITGALSPAYAGGIAATAMPDGIEVVVTAPVPGAGFLGEHVIEVRAHVARE</sequence>
<dbReference type="OrthoDB" id="3826566at2"/>
<keyword evidence="5" id="KW-1185">Reference proteome</keyword>
<organism evidence="3 5">
    <name type="scientific">Trueperella bernardiae</name>
    <dbReference type="NCBI Taxonomy" id="59561"/>
    <lineage>
        <taxon>Bacteria</taxon>
        <taxon>Bacillati</taxon>
        <taxon>Actinomycetota</taxon>
        <taxon>Actinomycetes</taxon>
        <taxon>Actinomycetales</taxon>
        <taxon>Actinomycetaceae</taxon>
        <taxon>Trueperella</taxon>
    </lineage>
</organism>
<gene>
    <name evidence="3" type="ORF">AQZ59_01406</name>
    <name evidence="4" type="ORF">QP858_07645</name>
</gene>
<dbReference type="PATRIC" id="fig|59561.3.peg.1400"/>
<comment type="caution">
    <text evidence="3">The sequence shown here is derived from an EMBL/GenBank/DDBJ whole genome shotgun (WGS) entry which is preliminary data.</text>
</comment>
<dbReference type="Proteomes" id="UP001225576">
    <property type="component" value="Unassembled WGS sequence"/>
</dbReference>
<dbReference type="Proteomes" id="UP000054404">
    <property type="component" value="Unassembled WGS sequence"/>
</dbReference>
<feature type="transmembrane region" description="Helical" evidence="1">
    <location>
        <begin position="16"/>
        <end position="41"/>
    </location>
</feature>